<evidence type="ECO:0000256" key="3">
    <source>
        <dbReference type="ARBA" id="ARBA00022771"/>
    </source>
</evidence>
<organism evidence="9">
    <name type="scientific">Thrips palmi</name>
    <name type="common">Melon thrips</name>
    <dbReference type="NCBI Taxonomy" id="161013"/>
    <lineage>
        <taxon>Eukaryota</taxon>
        <taxon>Metazoa</taxon>
        <taxon>Ecdysozoa</taxon>
        <taxon>Arthropoda</taxon>
        <taxon>Hexapoda</taxon>
        <taxon>Insecta</taxon>
        <taxon>Pterygota</taxon>
        <taxon>Neoptera</taxon>
        <taxon>Paraneoptera</taxon>
        <taxon>Thysanoptera</taxon>
        <taxon>Terebrantia</taxon>
        <taxon>Thripoidea</taxon>
        <taxon>Thripidae</taxon>
        <taxon>Thrips</taxon>
    </lineage>
</organism>
<keyword evidence="3 5" id="KW-0863">Zinc-finger</keyword>
<dbReference type="Proteomes" id="UP000515158">
    <property type="component" value="Unplaced"/>
</dbReference>
<dbReference type="AlphaFoldDB" id="A0A6P9A1Z6"/>
<dbReference type="Gene3D" id="3.30.160.60">
    <property type="entry name" value="Classic Zinc Finger"/>
    <property type="match status" value="2"/>
</dbReference>
<dbReference type="InterPro" id="IPR036236">
    <property type="entry name" value="Znf_C2H2_sf"/>
</dbReference>
<evidence type="ECO:0000256" key="4">
    <source>
        <dbReference type="ARBA" id="ARBA00022833"/>
    </source>
</evidence>
<dbReference type="SMART" id="SM00355">
    <property type="entry name" value="ZnF_C2H2"/>
    <property type="match status" value="3"/>
</dbReference>
<evidence type="ECO:0000256" key="6">
    <source>
        <dbReference type="SAM" id="MobiDB-lite"/>
    </source>
</evidence>
<evidence type="ECO:0000256" key="2">
    <source>
        <dbReference type="ARBA" id="ARBA00022737"/>
    </source>
</evidence>
<keyword evidence="8" id="KW-1185">Reference proteome</keyword>
<dbReference type="GO" id="GO:0008270">
    <property type="term" value="F:zinc ion binding"/>
    <property type="evidence" value="ECO:0007669"/>
    <property type="project" value="UniProtKB-KW"/>
</dbReference>
<feature type="region of interest" description="Disordered" evidence="6">
    <location>
        <begin position="445"/>
        <end position="471"/>
    </location>
</feature>
<dbReference type="GO" id="GO:0031519">
    <property type="term" value="C:PcG protein complex"/>
    <property type="evidence" value="ECO:0007669"/>
    <property type="project" value="TreeGrafter"/>
</dbReference>
<name>A0A6P9A1Z6_THRPL</name>
<dbReference type="FunFam" id="3.30.160.60:FF:000474">
    <property type="entry name" value="zinc finger protein 367"/>
    <property type="match status" value="1"/>
</dbReference>
<dbReference type="SUPFAM" id="SSF57667">
    <property type="entry name" value="beta-beta-alpha zinc fingers"/>
    <property type="match status" value="1"/>
</dbReference>
<dbReference type="PANTHER" id="PTHR14003:SF26">
    <property type="entry name" value="ZINC FINGER PROTEIN 367"/>
    <property type="match status" value="1"/>
</dbReference>
<dbReference type="Pfam" id="PF00096">
    <property type="entry name" value="zf-C2H2"/>
    <property type="match status" value="2"/>
</dbReference>
<sequence length="471" mass="52243">MAGNVTENPAMPDSMLYPWNWAEDARKGDFGSPASSCGSPDLASARSELKRGRPRADAITNLMKAGTTSPSAIKCRYCNRVFPREKSLQAHLRTHTGERPYVCDYPGCTKAFSQSGQLKTHQRLHTGEKPFKCTGPGCSKRFAHANRHCSAHPYATLTRCDDYVLRPKVANSDQATDVMVWFEKYCKERDERTPCKVIDNPNPKARKRCNSNNSPIKTIDESLVGESVTGSKSRARKGLMAEIEQQENRLSFPSSMPLTPHTPIRSTILGASTSTPQCGTWSTFSPGSDTDYCDYLDNSVEVDSTRKPAEVFNTRVNNAQQSSPVSSRLQQPKKRWLRAACQELSLWEDTDKQELARPLKWDNIEDPAPSVVEDPSRLGCKAVQPDLGNLGRPTVLMLAGRDSCLLPTQAIPVDQCRPTNVPPVLPVKTEDKKLMGALALMQLSKAQTQEKESRESSNSVPRSVPMQYLQL</sequence>
<feature type="domain" description="C2H2-type" evidence="7">
    <location>
        <begin position="73"/>
        <end position="100"/>
    </location>
</feature>
<dbReference type="OrthoDB" id="3437960at2759"/>
<evidence type="ECO:0000256" key="1">
    <source>
        <dbReference type="ARBA" id="ARBA00022723"/>
    </source>
</evidence>
<proteinExistence type="predicted"/>
<dbReference type="GO" id="GO:0000785">
    <property type="term" value="C:chromatin"/>
    <property type="evidence" value="ECO:0007669"/>
    <property type="project" value="TreeGrafter"/>
</dbReference>
<gene>
    <name evidence="9" type="primary">LOC117651514</name>
</gene>
<dbReference type="GO" id="GO:0005667">
    <property type="term" value="C:transcription regulator complex"/>
    <property type="evidence" value="ECO:0007669"/>
    <property type="project" value="TreeGrafter"/>
</dbReference>
<evidence type="ECO:0000313" key="9">
    <source>
        <dbReference type="RefSeq" id="XP_034251465.1"/>
    </source>
</evidence>
<evidence type="ECO:0000259" key="7">
    <source>
        <dbReference type="PROSITE" id="PS50157"/>
    </source>
</evidence>
<evidence type="ECO:0000256" key="5">
    <source>
        <dbReference type="PROSITE-ProRule" id="PRU00042"/>
    </source>
</evidence>
<evidence type="ECO:0000313" key="8">
    <source>
        <dbReference type="Proteomes" id="UP000515158"/>
    </source>
</evidence>
<dbReference type="PROSITE" id="PS50157">
    <property type="entry name" value="ZINC_FINGER_C2H2_2"/>
    <property type="match status" value="2"/>
</dbReference>
<dbReference type="GO" id="GO:0000981">
    <property type="term" value="F:DNA-binding transcription factor activity, RNA polymerase II-specific"/>
    <property type="evidence" value="ECO:0007669"/>
    <property type="project" value="TreeGrafter"/>
</dbReference>
<protein>
    <submittedName>
        <fullName evidence="9">Zinc finger protein 367-like</fullName>
    </submittedName>
</protein>
<accession>A0A6P9A1Z6</accession>
<keyword evidence="4" id="KW-0862">Zinc</keyword>
<dbReference type="KEGG" id="tpal:117651514"/>
<reference evidence="9" key="1">
    <citation type="submission" date="2025-08" db="UniProtKB">
        <authorList>
            <consortium name="RefSeq"/>
        </authorList>
    </citation>
    <scope>IDENTIFICATION</scope>
    <source>
        <tissue evidence="9">Total insect</tissue>
    </source>
</reference>
<dbReference type="FunFam" id="3.30.160.60:FF:003212">
    <property type="entry name" value="Zinc finger protein 367"/>
    <property type="match status" value="1"/>
</dbReference>
<keyword evidence="2" id="KW-0677">Repeat</keyword>
<dbReference type="PROSITE" id="PS00028">
    <property type="entry name" value="ZINC_FINGER_C2H2_1"/>
    <property type="match status" value="2"/>
</dbReference>
<dbReference type="PANTHER" id="PTHR14003">
    <property type="entry name" value="TRANSCRIPTIONAL REPRESSOR PROTEIN YY"/>
    <property type="match status" value="1"/>
</dbReference>
<keyword evidence="1" id="KW-0479">Metal-binding</keyword>
<dbReference type="GO" id="GO:0000978">
    <property type="term" value="F:RNA polymerase II cis-regulatory region sequence-specific DNA binding"/>
    <property type="evidence" value="ECO:0007669"/>
    <property type="project" value="TreeGrafter"/>
</dbReference>
<dbReference type="GeneID" id="117651514"/>
<dbReference type="InParanoid" id="A0A6P9A1Z6"/>
<feature type="region of interest" description="Disordered" evidence="6">
    <location>
        <begin position="30"/>
        <end position="53"/>
    </location>
</feature>
<dbReference type="RefSeq" id="XP_034251465.1">
    <property type="nucleotide sequence ID" value="XM_034395574.1"/>
</dbReference>
<dbReference type="InterPro" id="IPR013087">
    <property type="entry name" value="Znf_C2H2_type"/>
</dbReference>
<feature type="domain" description="C2H2-type" evidence="7">
    <location>
        <begin position="101"/>
        <end position="130"/>
    </location>
</feature>